<evidence type="ECO:0000259" key="1">
    <source>
        <dbReference type="PROSITE" id="PS50994"/>
    </source>
</evidence>
<keyword evidence="2" id="KW-0695">RNA-directed DNA polymerase</keyword>
<dbReference type="PANTHER" id="PTHR35046">
    <property type="entry name" value="ZINC KNUCKLE (CCHC-TYPE) FAMILY PROTEIN"/>
    <property type="match status" value="1"/>
</dbReference>
<feature type="domain" description="Integrase catalytic" evidence="1">
    <location>
        <begin position="2"/>
        <end position="131"/>
    </location>
</feature>
<dbReference type="InterPro" id="IPR012337">
    <property type="entry name" value="RNaseH-like_sf"/>
</dbReference>
<dbReference type="GO" id="GO:0003676">
    <property type="term" value="F:nucleic acid binding"/>
    <property type="evidence" value="ECO:0007669"/>
    <property type="project" value="InterPro"/>
</dbReference>
<dbReference type="GO" id="GO:0015074">
    <property type="term" value="P:DNA integration"/>
    <property type="evidence" value="ECO:0007669"/>
    <property type="project" value="InterPro"/>
</dbReference>
<comment type="caution">
    <text evidence="2">The sequence shown here is derived from an EMBL/GenBank/DDBJ whole genome shotgun (WGS) entry which is preliminary data.</text>
</comment>
<gene>
    <name evidence="2" type="ORF">Tci_059357</name>
</gene>
<sequence length="279" mass="32399">MAKEKPHPNCGSPLELKEGIAMDFMTKLPRTSSGHDTIWVVMDRLTKSAHFLPMREDYKMDRLARLYLNEIVARHGLPILIISDHDSRFTSRFWQSIQGVLGIRLDISTAYHPQIDGQSKRTIQTFVSLLRHCMVESVVRQLCGMWLEKKGVVCFGKKGKLAPRFVGNFEIIEKEKDKKKFREKLERETKERKLVLSCFEIFDLEPLSFSFDFIFTSKIFKSLSFSLDRLCHLAIFCLGPHAHTFHLSESLLKISLDRLDILKEDLVYQSLRKSLSFKS</sequence>
<evidence type="ECO:0000313" key="2">
    <source>
        <dbReference type="EMBL" id="GEU87379.1"/>
    </source>
</evidence>
<dbReference type="EMBL" id="BKCJ010009527">
    <property type="protein sequence ID" value="GEU87379.1"/>
    <property type="molecule type" value="Genomic_DNA"/>
</dbReference>
<reference evidence="2" key="1">
    <citation type="journal article" date="2019" name="Sci. Rep.">
        <title>Draft genome of Tanacetum cinerariifolium, the natural source of mosquito coil.</title>
        <authorList>
            <person name="Yamashiro T."/>
            <person name="Shiraishi A."/>
            <person name="Satake H."/>
            <person name="Nakayama K."/>
        </authorList>
    </citation>
    <scope>NUCLEOTIDE SEQUENCE</scope>
</reference>
<keyword evidence="2" id="KW-0808">Transferase</keyword>
<dbReference type="InterPro" id="IPR001584">
    <property type="entry name" value="Integrase_cat-core"/>
</dbReference>
<dbReference type="Gene3D" id="3.30.420.10">
    <property type="entry name" value="Ribonuclease H-like superfamily/Ribonuclease H"/>
    <property type="match status" value="1"/>
</dbReference>
<dbReference type="SUPFAM" id="SSF53098">
    <property type="entry name" value="Ribonuclease H-like"/>
    <property type="match status" value="1"/>
</dbReference>
<proteinExistence type="predicted"/>
<accession>A0A6L2NPR2</accession>
<name>A0A6L2NPR2_TANCI</name>
<organism evidence="2">
    <name type="scientific">Tanacetum cinerariifolium</name>
    <name type="common">Dalmatian daisy</name>
    <name type="synonym">Chrysanthemum cinerariifolium</name>
    <dbReference type="NCBI Taxonomy" id="118510"/>
    <lineage>
        <taxon>Eukaryota</taxon>
        <taxon>Viridiplantae</taxon>
        <taxon>Streptophyta</taxon>
        <taxon>Embryophyta</taxon>
        <taxon>Tracheophyta</taxon>
        <taxon>Spermatophyta</taxon>
        <taxon>Magnoliopsida</taxon>
        <taxon>eudicotyledons</taxon>
        <taxon>Gunneridae</taxon>
        <taxon>Pentapetalae</taxon>
        <taxon>asterids</taxon>
        <taxon>campanulids</taxon>
        <taxon>Asterales</taxon>
        <taxon>Asteraceae</taxon>
        <taxon>Asteroideae</taxon>
        <taxon>Anthemideae</taxon>
        <taxon>Anthemidinae</taxon>
        <taxon>Tanacetum</taxon>
    </lineage>
</organism>
<protein>
    <submittedName>
        <fullName evidence="2">Reverse transcriptase domain-containing protein</fullName>
    </submittedName>
</protein>
<dbReference type="AlphaFoldDB" id="A0A6L2NPR2"/>
<dbReference type="InterPro" id="IPR036397">
    <property type="entry name" value="RNaseH_sf"/>
</dbReference>
<dbReference type="GO" id="GO:0003964">
    <property type="term" value="F:RNA-directed DNA polymerase activity"/>
    <property type="evidence" value="ECO:0007669"/>
    <property type="project" value="UniProtKB-KW"/>
</dbReference>
<dbReference type="PANTHER" id="PTHR35046:SF26">
    <property type="entry name" value="RNA-DIRECTED DNA POLYMERASE"/>
    <property type="match status" value="1"/>
</dbReference>
<keyword evidence="2" id="KW-0548">Nucleotidyltransferase</keyword>
<dbReference type="PROSITE" id="PS50994">
    <property type="entry name" value="INTEGRASE"/>
    <property type="match status" value="1"/>
</dbReference>